<feature type="transmembrane region" description="Helical" evidence="1">
    <location>
        <begin position="232"/>
        <end position="251"/>
    </location>
</feature>
<dbReference type="PANTHER" id="PTHR40628">
    <property type="entry name" value="CHROMO DOMAIN-CONTAINING PROTEIN"/>
    <property type="match status" value="1"/>
</dbReference>
<dbReference type="eggNOG" id="ENOG502SQ6I">
    <property type="taxonomic scope" value="Eukaryota"/>
</dbReference>
<evidence type="ECO:0000259" key="2">
    <source>
        <dbReference type="Pfam" id="PF22936"/>
    </source>
</evidence>
<dbReference type="RefSeq" id="XP_016761080.1">
    <property type="nucleotide sequence ID" value="XM_016901343.1"/>
</dbReference>
<protein>
    <recommendedName>
        <fullName evidence="2">Retrovirus-related Pol polyprotein from transposon TNT 1-94-like beta-barrel domain-containing protein</fullName>
    </recommendedName>
</protein>
<dbReference type="Proteomes" id="UP000016931">
    <property type="component" value="Unassembled WGS sequence"/>
</dbReference>
<evidence type="ECO:0000313" key="4">
    <source>
        <dbReference type="Proteomes" id="UP000016931"/>
    </source>
</evidence>
<dbReference type="Pfam" id="PF22936">
    <property type="entry name" value="Pol_BBD"/>
    <property type="match status" value="1"/>
</dbReference>
<dbReference type="GeneID" id="27898480"/>
<dbReference type="InterPro" id="IPR054722">
    <property type="entry name" value="PolX-like_BBD"/>
</dbReference>
<gene>
    <name evidence="3" type="ORF">SEPMUDRAFT_117499</name>
</gene>
<keyword evidence="1" id="KW-1133">Transmembrane helix</keyword>
<sequence length="259" mass="29165">MAPTGCAYRTDWVWSNLSNVHVANNRAWFTTFTYFKSRISSATIPYGPYKTEVLGVGDVELDVQTHHDRTGPGSYRTIVLRDVLFVPTAVCNILGRPILKDFGLVTEPSTGQLTDKAGEPAGLLDGPRLLRLRLVGMNATETCLRDDTMYMINAVWSDAERAIYQARQDLEANTLPPLTQEERAWLGRYYGNEWKFLQSYLLDLTNDEERAEGRAILKGLMEQDEIMEICRLIGVGYVLAIAANFHAFVLLQELRGQSP</sequence>
<accession>M3D509</accession>
<keyword evidence="1" id="KW-0812">Transmembrane</keyword>
<proteinExistence type="predicted"/>
<dbReference type="OMA" id="MEQDEIM"/>
<organism evidence="3 4">
    <name type="scientific">Sphaerulina musiva (strain SO2202)</name>
    <name type="common">Poplar stem canker fungus</name>
    <name type="synonym">Septoria musiva</name>
    <dbReference type="NCBI Taxonomy" id="692275"/>
    <lineage>
        <taxon>Eukaryota</taxon>
        <taxon>Fungi</taxon>
        <taxon>Dikarya</taxon>
        <taxon>Ascomycota</taxon>
        <taxon>Pezizomycotina</taxon>
        <taxon>Dothideomycetes</taxon>
        <taxon>Dothideomycetidae</taxon>
        <taxon>Mycosphaerellales</taxon>
        <taxon>Mycosphaerellaceae</taxon>
        <taxon>Sphaerulina</taxon>
    </lineage>
</organism>
<evidence type="ECO:0000313" key="3">
    <source>
        <dbReference type="EMBL" id="EMF12959.1"/>
    </source>
</evidence>
<feature type="domain" description="Retrovirus-related Pol polyprotein from transposon TNT 1-94-like beta-barrel" evidence="2">
    <location>
        <begin position="19"/>
        <end position="95"/>
    </location>
</feature>
<reference evidence="3 4" key="1">
    <citation type="journal article" date="2012" name="PLoS Pathog.">
        <title>Diverse lifestyles and strategies of plant pathogenesis encoded in the genomes of eighteen Dothideomycetes fungi.</title>
        <authorList>
            <person name="Ohm R.A."/>
            <person name="Feau N."/>
            <person name="Henrissat B."/>
            <person name="Schoch C.L."/>
            <person name="Horwitz B.A."/>
            <person name="Barry K.W."/>
            <person name="Condon B.J."/>
            <person name="Copeland A.C."/>
            <person name="Dhillon B."/>
            <person name="Glaser F."/>
            <person name="Hesse C.N."/>
            <person name="Kosti I."/>
            <person name="LaButti K."/>
            <person name="Lindquist E.A."/>
            <person name="Lucas S."/>
            <person name="Salamov A.A."/>
            <person name="Bradshaw R.E."/>
            <person name="Ciuffetti L."/>
            <person name="Hamelin R.C."/>
            <person name="Kema G.H.J."/>
            <person name="Lawrence C."/>
            <person name="Scott J.A."/>
            <person name="Spatafora J.W."/>
            <person name="Turgeon B.G."/>
            <person name="de Wit P.J.G.M."/>
            <person name="Zhong S."/>
            <person name="Goodwin S.B."/>
            <person name="Grigoriev I.V."/>
        </authorList>
    </citation>
    <scope>NUCLEOTIDE SEQUENCE [LARGE SCALE GENOMIC DNA]</scope>
    <source>
        <strain evidence="3 4">SO2202</strain>
    </source>
</reference>
<keyword evidence="4" id="KW-1185">Reference proteome</keyword>
<evidence type="ECO:0000256" key="1">
    <source>
        <dbReference type="SAM" id="Phobius"/>
    </source>
</evidence>
<dbReference type="HOGENOM" id="CLU_077197_0_0_1"/>
<name>M3D509_SPHMS</name>
<keyword evidence="1" id="KW-0472">Membrane</keyword>
<dbReference type="AlphaFoldDB" id="M3D509"/>
<dbReference type="PANTHER" id="PTHR40628:SF1">
    <property type="entry name" value="CHROMO DOMAIN-CONTAINING PROTEIN"/>
    <property type="match status" value="1"/>
</dbReference>
<dbReference type="EMBL" id="KB456264">
    <property type="protein sequence ID" value="EMF12959.1"/>
    <property type="molecule type" value="Genomic_DNA"/>
</dbReference>
<dbReference type="OrthoDB" id="4232400at2759"/>